<dbReference type="InterPro" id="IPR052155">
    <property type="entry name" value="Biofilm_reg_signaling"/>
</dbReference>
<keyword evidence="1" id="KW-1133">Transmembrane helix</keyword>
<dbReference type="InterPro" id="IPR005330">
    <property type="entry name" value="MHYT_dom"/>
</dbReference>
<keyword evidence="6" id="KW-1185">Reference proteome</keyword>
<dbReference type="GO" id="GO:0003824">
    <property type="term" value="F:catalytic activity"/>
    <property type="evidence" value="ECO:0007669"/>
    <property type="project" value="UniProtKB-ARBA"/>
</dbReference>
<dbReference type="RefSeq" id="WP_148916090.1">
    <property type="nucleotide sequence ID" value="NZ_VSZS01000066.1"/>
</dbReference>
<reference evidence="5 6" key="1">
    <citation type="submission" date="2019-08" db="EMBL/GenBank/DDBJ databases">
        <authorList>
            <person name="Seo Y.L."/>
        </authorList>
    </citation>
    <scope>NUCLEOTIDE SEQUENCE [LARGE SCALE GENOMIC DNA]</scope>
    <source>
        <strain evidence="5 6">MaA-C15</strain>
    </source>
</reference>
<protein>
    <submittedName>
        <fullName evidence="5">EAL domain-containing protein</fullName>
    </submittedName>
</protein>
<dbReference type="Gene3D" id="3.30.70.270">
    <property type="match status" value="1"/>
</dbReference>
<feature type="transmembrane region" description="Helical" evidence="1">
    <location>
        <begin position="84"/>
        <end position="106"/>
    </location>
</feature>
<dbReference type="PANTHER" id="PTHR44757">
    <property type="entry name" value="DIGUANYLATE CYCLASE DGCP"/>
    <property type="match status" value="1"/>
</dbReference>
<dbReference type="NCBIfam" id="TIGR00254">
    <property type="entry name" value="GGDEF"/>
    <property type="match status" value="1"/>
</dbReference>
<accession>A0A5D4GQV9</accession>
<proteinExistence type="predicted"/>
<dbReference type="SMART" id="SM00052">
    <property type="entry name" value="EAL"/>
    <property type="match status" value="1"/>
</dbReference>
<dbReference type="InterPro" id="IPR029787">
    <property type="entry name" value="Nucleotide_cyclase"/>
</dbReference>
<reference evidence="5 6" key="2">
    <citation type="submission" date="2019-09" db="EMBL/GenBank/DDBJ databases">
        <title>Mesorhizobium sp. MaA-C15 isolated from Microcystis aeruginosa.</title>
        <authorList>
            <person name="Jeong S.E."/>
            <person name="Jin H.M."/>
            <person name="Jeon C.O."/>
        </authorList>
    </citation>
    <scope>NUCLEOTIDE SEQUENCE [LARGE SCALE GENOMIC DNA]</scope>
    <source>
        <strain evidence="5 6">MaA-C15</strain>
    </source>
</reference>
<name>A0A5D4GQV9_9HYPH</name>
<comment type="caution">
    <text evidence="5">The sequence shown here is derived from an EMBL/GenBank/DDBJ whole genome shotgun (WGS) entry which is preliminary data.</text>
</comment>
<dbReference type="InterPro" id="IPR035919">
    <property type="entry name" value="EAL_sf"/>
</dbReference>
<dbReference type="GO" id="GO:0016020">
    <property type="term" value="C:membrane"/>
    <property type="evidence" value="ECO:0007669"/>
    <property type="project" value="UniProtKB-UniRule"/>
</dbReference>
<dbReference type="AlphaFoldDB" id="A0A5D4GQV9"/>
<dbReference type="OrthoDB" id="9814202at2"/>
<feature type="transmembrane region" description="Helical" evidence="1">
    <location>
        <begin position="146"/>
        <end position="166"/>
    </location>
</feature>
<feature type="domain" description="GGDEF" evidence="3">
    <location>
        <begin position="391"/>
        <end position="524"/>
    </location>
</feature>
<evidence type="ECO:0000313" key="6">
    <source>
        <dbReference type="Proteomes" id="UP000323258"/>
    </source>
</evidence>
<evidence type="ECO:0000259" key="2">
    <source>
        <dbReference type="PROSITE" id="PS50883"/>
    </source>
</evidence>
<dbReference type="Pfam" id="PF00563">
    <property type="entry name" value="EAL"/>
    <property type="match status" value="1"/>
</dbReference>
<feature type="transmembrane region" description="Helical" evidence="1">
    <location>
        <begin position="178"/>
        <end position="198"/>
    </location>
</feature>
<dbReference type="NCBIfam" id="TIGR00229">
    <property type="entry name" value="sensory_box"/>
    <property type="match status" value="1"/>
</dbReference>
<dbReference type="Gene3D" id="3.20.20.450">
    <property type="entry name" value="EAL domain"/>
    <property type="match status" value="1"/>
</dbReference>
<feature type="transmembrane region" description="Helical" evidence="1">
    <location>
        <begin position="113"/>
        <end position="134"/>
    </location>
</feature>
<gene>
    <name evidence="5" type="ORF">FY036_17735</name>
</gene>
<dbReference type="SMART" id="SM00267">
    <property type="entry name" value="GGDEF"/>
    <property type="match status" value="1"/>
</dbReference>
<dbReference type="Gene3D" id="3.30.450.20">
    <property type="entry name" value="PAS domain"/>
    <property type="match status" value="1"/>
</dbReference>
<dbReference type="InterPro" id="IPR001633">
    <property type="entry name" value="EAL_dom"/>
</dbReference>
<keyword evidence="1" id="KW-0472">Membrane</keyword>
<dbReference type="PROSITE" id="PS50883">
    <property type="entry name" value="EAL"/>
    <property type="match status" value="1"/>
</dbReference>
<dbReference type="EMBL" id="VSZS01000066">
    <property type="protein sequence ID" value="TYR30554.1"/>
    <property type="molecule type" value="Genomic_DNA"/>
</dbReference>
<dbReference type="InterPro" id="IPR043128">
    <property type="entry name" value="Rev_trsase/Diguanyl_cyclase"/>
</dbReference>
<evidence type="ECO:0000259" key="4">
    <source>
        <dbReference type="PROSITE" id="PS50924"/>
    </source>
</evidence>
<dbReference type="InterPro" id="IPR000014">
    <property type="entry name" value="PAS"/>
</dbReference>
<feature type="domain" description="EAL" evidence="2">
    <location>
        <begin position="533"/>
        <end position="783"/>
    </location>
</feature>
<evidence type="ECO:0000259" key="3">
    <source>
        <dbReference type="PROSITE" id="PS50887"/>
    </source>
</evidence>
<dbReference type="CDD" id="cd01948">
    <property type="entry name" value="EAL"/>
    <property type="match status" value="1"/>
</dbReference>
<dbReference type="Pfam" id="PF03707">
    <property type="entry name" value="MHYT"/>
    <property type="match status" value="3"/>
</dbReference>
<sequence length="792" mass="85338">MLTVYNCIVNEHDLRLVVLAAVICAISALTAVKLLDHVRGDERSGRKAWIALSAASIGFGIWATHFVAMLAFSPAMPTAYDAELTVLSLVIAVAVTGLGIGVATARDTLDHRLVGGSILGGGIAAMHFTGMSAFEVQGFLVWDQRFVAAALVVAVALGALSMQIALSGQRGWRQVGAALTLTVGICGLHFIAMAAVTIQPDVSVEIPASSISATWLAAGVAAAAFSILLFSAIALWVDIRDVSRSRAEEQRMRDLVNAAVEGLVVCREGRIVTANASFLAMTGRTMGDMLDAAFSSLVLVDSAKATDTGQETAIVHANGDRLPVEVIQREIDYDGTPHTVFALRDLRERRKAEADIRHLAMHDTLTGLPNRRAFNERLEREIKAHWNASDRYLALLCLDLDRFKEVNDLFGHAAGDAMLQRVAECASSVLKDNQMLARLGGDEFAVIVPDLSEPSGGQKVAQAILQAFREANRNAANEGLMSTSIGIALCPGDATDAETLVSHADTALYCAKSDGRDTWRHFEKSMGQEVRSRRMMEHELRYAIPREELSLAYQPQKKLDTGETIGFEALLRWSHPQRGNVSPAVFIPVAEESGSIVTIGEWVLERACADAASWADNITVAVNVSAVQLHSPDFTRTVHEILVRTGLAPHRLEIEITETALVRDMNRALTTLRQIKALGVKVAMDDFGTGYSSLSNLRAFPFDKIKIDGSFIRSVDTNPQAATIVKAVLGIGRGLGLPVLAEGVETSAELEFLSKELCQIGQGYLLGRPGPIDRFADQTAQNMPKVETASAA</sequence>
<dbReference type="InterPro" id="IPR035965">
    <property type="entry name" value="PAS-like_dom_sf"/>
</dbReference>
<dbReference type="Proteomes" id="UP000323258">
    <property type="component" value="Unassembled WGS sequence"/>
</dbReference>
<dbReference type="FunFam" id="3.30.70.270:FF:000001">
    <property type="entry name" value="Diguanylate cyclase domain protein"/>
    <property type="match status" value="1"/>
</dbReference>
<feature type="transmembrane region" description="Helical" evidence="1">
    <location>
        <begin position="48"/>
        <end position="72"/>
    </location>
</feature>
<evidence type="ECO:0000256" key="1">
    <source>
        <dbReference type="PROSITE-ProRule" id="PRU00244"/>
    </source>
</evidence>
<dbReference type="CDD" id="cd01949">
    <property type="entry name" value="GGDEF"/>
    <property type="match status" value="1"/>
</dbReference>
<organism evidence="5 6">
    <name type="scientific">Neoaquamicrobium microcysteis</name>
    <dbReference type="NCBI Taxonomy" id="2682781"/>
    <lineage>
        <taxon>Bacteria</taxon>
        <taxon>Pseudomonadati</taxon>
        <taxon>Pseudomonadota</taxon>
        <taxon>Alphaproteobacteria</taxon>
        <taxon>Hyphomicrobiales</taxon>
        <taxon>Phyllobacteriaceae</taxon>
        <taxon>Neoaquamicrobium</taxon>
    </lineage>
</organism>
<feature type="transmembrane region" description="Helical" evidence="1">
    <location>
        <begin position="213"/>
        <end position="237"/>
    </location>
</feature>
<dbReference type="Pfam" id="PF13188">
    <property type="entry name" value="PAS_8"/>
    <property type="match status" value="1"/>
</dbReference>
<dbReference type="PROSITE" id="PS50924">
    <property type="entry name" value="MHYT"/>
    <property type="match status" value="1"/>
</dbReference>
<dbReference type="PANTHER" id="PTHR44757:SF2">
    <property type="entry name" value="BIOFILM ARCHITECTURE MAINTENANCE PROTEIN MBAA"/>
    <property type="match status" value="1"/>
</dbReference>
<dbReference type="InterPro" id="IPR000160">
    <property type="entry name" value="GGDEF_dom"/>
</dbReference>
<feature type="domain" description="MHYT" evidence="4">
    <location>
        <begin position="12"/>
        <end position="199"/>
    </location>
</feature>
<keyword evidence="1" id="KW-0812">Transmembrane</keyword>
<feature type="transmembrane region" description="Helical" evidence="1">
    <location>
        <begin position="16"/>
        <end position="36"/>
    </location>
</feature>
<dbReference type="PROSITE" id="PS50887">
    <property type="entry name" value="GGDEF"/>
    <property type="match status" value="1"/>
</dbReference>
<dbReference type="SUPFAM" id="SSF55785">
    <property type="entry name" value="PYP-like sensor domain (PAS domain)"/>
    <property type="match status" value="1"/>
</dbReference>
<evidence type="ECO:0000313" key="5">
    <source>
        <dbReference type="EMBL" id="TYR30554.1"/>
    </source>
</evidence>
<dbReference type="SUPFAM" id="SSF55073">
    <property type="entry name" value="Nucleotide cyclase"/>
    <property type="match status" value="1"/>
</dbReference>
<dbReference type="Pfam" id="PF00990">
    <property type="entry name" value="GGDEF"/>
    <property type="match status" value="1"/>
</dbReference>
<dbReference type="SUPFAM" id="SSF141868">
    <property type="entry name" value="EAL domain-like"/>
    <property type="match status" value="1"/>
</dbReference>